<organism evidence="2 3">
    <name type="scientific">Pallidibacillus thermolactis</name>
    <dbReference type="NCBI Taxonomy" id="251051"/>
    <lineage>
        <taxon>Bacteria</taxon>
        <taxon>Bacillati</taxon>
        <taxon>Bacillota</taxon>
        <taxon>Bacilli</taxon>
        <taxon>Bacillales</taxon>
        <taxon>Bacillaceae</taxon>
        <taxon>Pallidibacillus</taxon>
    </lineage>
</organism>
<dbReference type="Pfam" id="PF11563">
    <property type="entry name" value="Protoglobin"/>
    <property type="match status" value="1"/>
</dbReference>
<dbReference type="Gene3D" id="1.10.490.10">
    <property type="entry name" value="Globins"/>
    <property type="match status" value="1"/>
</dbReference>
<sequence>MTEMIAQESINELVDRFYDKLTKEQYFIELFSKREVNVENLKNRQREFLYKLANTEAANEHTNRVNRSHAFQMSREGAELWMNTVVETIRELEIEEEAKTMLIEKIQYLLKNLLHK</sequence>
<evidence type="ECO:0000259" key="1">
    <source>
        <dbReference type="Pfam" id="PF11563"/>
    </source>
</evidence>
<reference evidence="2 3" key="1">
    <citation type="submission" date="2022-10" db="EMBL/GenBank/DDBJ databases">
        <title>Description of Fervidibacillus gen. nov. in the family Fervidibacillaceae fam. nov. with two species, Fervidibacillus albus sp. nov., and Fervidibacillus halotolerans sp. nov., isolated from tidal flat sediments.</title>
        <authorList>
            <person name="Kwon K.K."/>
            <person name="Yang S.-H."/>
        </authorList>
    </citation>
    <scope>NUCLEOTIDE SEQUENCE [LARGE SCALE GENOMIC DNA]</scope>
    <source>
        <strain evidence="2 3">DSM 23332</strain>
    </source>
</reference>
<proteinExistence type="predicted"/>
<dbReference type="SUPFAM" id="SSF46458">
    <property type="entry name" value="Globin-like"/>
    <property type="match status" value="1"/>
</dbReference>
<protein>
    <submittedName>
        <fullName evidence="2">Protoglobin domain-containing protein</fullName>
    </submittedName>
</protein>
<accession>A0ABT2WF45</accession>
<gene>
    <name evidence="2" type="ORF">OEV82_07470</name>
</gene>
<dbReference type="InterPro" id="IPR044398">
    <property type="entry name" value="Globin-sensor_dom"/>
</dbReference>
<name>A0ABT2WF45_9BACI</name>
<evidence type="ECO:0000313" key="2">
    <source>
        <dbReference type="EMBL" id="MCU9594295.1"/>
    </source>
</evidence>
<dbReference type="RefSeq" id="WP_263061497.1">
    <property type="nucleotide sequence ID" value="NZ_JAOUSE010000017.1"/>
</dbReference>
<dbReference type="InterPro" id="IPR009050">
    <property type="entry name" value="Globin-like_sf"/>
</dbReference>
<dbReference type="Proteomes" id="UP001208656">
    <property type="component" value="Unassembled WGS sequence"/>
</dbReference>
<dbReference type="InterPro" id="IPR012292">
    <property type="entry name" value="Globin/Proto"/>
</dbReference>
<feature type="domain" description="Globin-sensor" evidence="1">
    <location>
        <begin position="5"/>
        <end position="65"/>
    </location>
</feature>
<keyword evidence="3" id="KW-1185">Reference proteome</keyword>
<evidence type="ECO:0000313" key="3">
    <source>
        <dbReference type="Proteomes" id="UP001208656"/>
    </source>
</evidence>
<comment type="caution">
    <text evidence="2">The sequence shown here is derived from an EMBL/GenBank/DDBJ whole genome shotgun (WGS) entry which is preliminary data.</text>
</comment>
<dbReference type="EMBL" id="JAOUSE010000017">
    <property type="protein sequence ID" value="MCU9594295.1"/>
    <property type="molecule type" value="Genomic_DNA"/>
</dbReference>